<keyword evidence="2" id="KW-1185">Reference proteome</keyword>
<sequence>MAEKMKQEMQTTEKEITGEFGRRSRAKALESWVAALEKESTNLKNKVEEFVEEDIEDSKSTIGTLEGTSLTPWPSPGNGCTMSKTQTELLGIIDVVCVSHCSFAYRTISTSRLPCSSFKKVHLEMLPAASYAPDLPVTDILSSTTLSSTY</sequence>
<protein>
    <submittedName>
        <fullName evidence="1">Uncharacterized protein</fullName>
    </submittedName>
</protein>
<dbReference type="AlphaFoldDB" id="A0A284SCI4"/>
<reference evidence="2" key="1">
    <citation type="journal article" date="2017" name="Nat. Ecol. Evol.">
        <title>Genome expansion and lineage-specific genetic innovations in the forest pathogenic fungi Armillaria.</title>
        <authorList>
            <person name="Sipos G."/>
            <person name="Prasanna A.N."/>
            <person name="Walter M.C."/>
            <person name="O'Connor E."/>
            <person name="Balint B."/>
            <person name="Krizsan K."/>
            <person name="Kiss B."/>
            <person name="Hess J."/>
            <person name="Varga T."/>
            <person name="Slot J."/>
            <person name="Riley R."/>
            <person name="Boka B."/>
            <person name="Rigling D."/>
            <person name="Barry K."/>
            <person name="Lee J."/>
            <person name="Mihaltcheva S."/>
            <person name="LaButti K."/>
            <person name="Lipzen A."/>
            <person name="Waldron R."/>
            <person name="Moloney N.M."/>
            <person name="Sperisen C."/>
            <person name="Kredics L."/>
            <person name="Vagvoelgyi C."/>
            <person name="Patrignani A."/>
            <person name="Fitzpatrick D."/>
            <person name="Nagy I."/>
            <person name="Doyle S."/>
            <person name="Anderson J.B."/>
            <person name="Grigoriev I.V."/>
            <person name="Gueldener U."/>
            <person name="Muensterkoetter M."/>
            <person name="Nagy L.G."/>
        </authorList>
    </citation>
    <scope>NUCLEOTIDE SEQUENCE [LARGE SCALE GENOMIC DNA]</scope>
    <source>
        <strain evidence="2">C18/9</strain>
    </source>
</reference>
<dbReference type="Proteomes" id="UP000219338">
    <property type="component" value="Unassembled WGS sequence"/>
</dbReference>
<dbReference type="OrthoDB" id="10612356at2759"/>
<name>A0A284SCI4_ARMOS</name>
<accession>A0A284SCI4</accession>
<organism evidence="1 2">
    <name type="scientific">Armillaria ostoyae</name>
    <name type="common">Armillaria root rot fungus</name>
    <dbReference type="NCBI Taxonomy" id="47428"/>
    <lineage>
        <taxon>Eukaryota</taxon>
        <taxon>Fungi</taxon>
        <taxon>Dikarya</taxon>
        <taxon>Basidiomycota</taxon>
        <taxon>Agaricomycotina</taxon>
        <taxon>Agaricomycetes</taxon>
        <taxon>Agaricomycetidae</taxon>
        <taxon>Agaricales</taxon>
        <taxon>Marasmiineae</taxon>
        <taxon>Physalacriaceae</taxon>
        <taxon>Armillaria</taxon>
    </lineage>
</organism>
<evidence type="ECO:0000313" key="1">
    <source>
        <dbReference type="EMBL" id="SJL18708.1"/>
    </source>
</evidence>
<gene>
    <name evidence="1" type="ORF">ARMOST_22307</name>
</gene>
<dbReference type="EMBL" id="FUEG01000067">
    <property type="protein sequence ID" value="SJL18708.1"/>
    <property type="molecule type" value="Genomic_DNA"/>
</dbReference>
<evidence type="ECO:0000313" key="2">
    <source>
        <dbReference type="Proteomes" id="UP000219338"/>
    </source>
</evidence>
<proteinExistence type="predicted"/>